<dbReference type="OrthoDB" id="423559at2759"/>
<protein>
    <submittedName>
        <fullName evidence="2">Uncharacterized protein</fullName>
    </submittedName>
</protein>
<evidence type="ECO:0000313" key="2">
    <source>
        <dbReference type="EMBL" id="KAA8533960.1"/>
    </source>
</evidence>
<proteinExistence type="predicted"/>
<dbReference type="AlphaFoldDB" id="A0A5J5AU12"/>
<name>A0A5J5AU12_9ASTE</name>
<evidence type="ECO:0000256" key="1">
    <source>
        <dbReference type="SAM" id="MobiDB-lite"/>
    </source>
</evidence>
<gene>
    <name evidence="2" type="ORF">F0562_031477</name>
</gene>
<reference evidence="2 3" key="1">
    <citation type="submission" date="2019-09" db="EMBL/GenBank/DDBJ databases">
        <title>A chromosome-level genome assembly of the Chinese tupelo Nyssa sinensis.</title>
        <authorList>
            <person name="Yang X."/>
            <person name="Kang M."/>
            <person name="Yang Y."/>
            <person name="Xiong H."/>
            <person name="Wang M."/>
            <person name="Zhang Z."/>
            <person name="Wang Z."/>
            <person name="Wu H."/>
            <person name="Ma T."/>
            <person name="Liu J."/>
            <person name="Xi Z."/>
        </authorList>
    </citation>
    <scope>NUCLEOTIDE SEQUENCE [LARGE SCALE GENOMIC DNA]</scope>
    <source>
        <strain evidence="2">J267</strain>
        <tissue evidence="2">Leaf</tissue>
    </source>
</reference>
<sequence>MIAMTQIRKLPAMGRRKQVRPHRSVGILNSRGTAEGELNDQNPSETMQKDESFDMDKPFFVEVERSSWVLDEHFDISEVLLTNLNLGGEFSGYRLNEGFLQDSKYSLRFRLCNVNEFTWSYEVGTLARVIC</sequence>
<dbReference type="EMBL" id="CM018041">
    <property type="protein sequence ID" value="KAA8533960.1"/>
    <property type="molecule type" value="Genomic_DNA"/>
</dbReference>
<feature type="region of interest" description="Disordered" evidence="1">
    <location>
        <begin position="29"/>
        <end position="50"/>
    </location>
</feature>
<keyword evidence="3" id="KW-1185">Reference proteome</keyword>
<evidence type="ECO:0000313" key="3">
    <source>
        <dbReference type="Proteomes" id="UP000325577"/>
    </source>
</evidence>
<organism evidence="2 3">
    <name type="scientific">Nyssa sinensis</name>
    <dbReference type="NCBI Taxonomy" id="561372"/>
    <lineage>
        <taxon>Eukaryota</taxon>
        <taxon>Viridiplantae</taxon>
        <taxon>Streptophyta</taxon>
        <taxon>Embryophyta</taxon>
        <taxon>Tracheophyta</taxon>
        <taxon>Spermatophyta</taxon>
        <taxon>Magnoliopsida</taxon>
        <taxon>eudicotyledons</taxon>
        <taxon>Gunneridae</taxon>
        <taxon>Pentapetalae</taxon>
        <taxon>asterids</taxon>
        <taxon>Cornales</taxon>
        <taxon>Nyssaceae</taxon>
        <taxon>Nyssa</taxon>
    </lineage>
</organism>
<dbReference type="Proteomes" id="UP000325577">
    <property type="component" value="Linkage Group LG18"/>
</dbReference>
<accession>A0A5J5AU12</accession>